<evidence type="ECO:0000313" key="2">
    <source>
        <dbReference type="Proteomes" id="UP000708208"/>
    </source>
</evidence>
<reference evidence="1" key="1">
    <citation type="submission" date="2021-06" db="EMBL/GenBank/DDBJ databases">
        <authorList>
            <person name="Hodson N. C."/>
            <person name="Mongue J. A."/>
            <person name="Jaron S. K."/>
        </authorList>
    </citation>
    <scope>NUCLEOTIDE SEQUENCE</scope>
</reference>
<accession>A0A8J2MC38</accession>
<dbReference type="EMBL" id="CAJVCH010570766">
    <property type="protein sequence ID" value="CAG7835805.1"/>
    <property type="molecule type" value="Genomic_DNA"/>
</dbReference>
<dbReference type="OrthoDB" id="7882129at2759"/>
<dbReference type="Pfam" id="PF06757">
    <property type="entry name" value="Ins_allergen_rp"/>
    <property type="match status" value="2"/>
</dbReference>
<dbReference type="InterPro" id="IPR010629">
    <property type="entry name" value="Ins_allergen"/>
</dbReference>
<name>A0A8J2MC38_9HEXA</name>
<dbReference type="AlphaFoldDB" id="A0A8J2MC38"/>
<dbReference type="PANTHER" id="PTHR21163:SF1">
    <property type="entry name" value="PROTEIN G12"/>
    <property type="match status" value="1"/>
</dbReference>
<comment type="caution">
    <text evidence="1">The sequence shown here is derived from an EMBL/GenBank/DDBJ whole genome shotgun (WGS) entry which is preliminary data.</text>
</comment>
<sequence>GYLRLKAHEAIKAVAQKLRDNDVDIDHIIAIIEALLGIGPRSSIKAGTLPEAIEKLLASVDIDCLKATVERLSGRADGQEVLEYLRGPEFRAAIDAVKAEKAYGTLKAYALARGVDLEEIFQKIADAIGIPRSHVSVSSAIKPFDLKDVVDELALCIKTEDLVATLLELLATNDEFVDLIAFIATDEINDGYLRLKAHEAIKAVAQKLRDNDVDIDHIIAIIEALLGIGPRSSIKAGTLPEAIEKLLASVDIDCLKATVERLSGRADGQEVLAYLRGPEFRAAIDAVKAEKAYATLKAYALARGVDLEEIFQKIADAIGIPRSHVAVSLAIKPFDFKDVVDELALCIKTEDLVATLLELLATNDEFVDLIAFIATDEINDGYLRLKAHEAIKAVAQKLRDNDVDIDHIIAIIEALLGIGPRRH</sequence>
<dbReference type="PANTHER" id="PTHR21163">
    <property type="entry name" value="PROTEIN G12"/>
    <property type="match status" value="1"/>
</dbReference>
<evidence type="ECO:0000313" key="1">
    <source>
        <dbReference type="EMBL" id="CAG7835805.1"/>
    </source>
</evidence>
<dbReference type="Proteomes" id="UP000708208">
    <property type="component" value="Unassembled WGS sequence"/>
</dbReference>
<gene>
    <name evidence="1" type="ORF">AFUS01_LOCUS45127</name>
</gene>
<feature type="non-terminal residue" evidence="1">
    <location>
        <position position="423"/>
    </location>
</feature>
<organism evidence="1 2">
    <name type="scientific">Allacma fusca</name>
    <dbReference type="NCBI Taxonomy" id="39272"/>
    <lineage>
        <taxon>Eukaryota</taxon>
        <taxon>Metazoa</taxon>
        <taxon>Ecdysozoa</taxon>
        <taxon>Arthropoda</taxon>
        <taxon>Hexapoda</taxon>
        <taxon>Collembola</taxon>
        <taxon>Symphypleona</taxon>
        <taxon>Sminthuridae</taxon>
        <taxon>Allacma</taxon>
    </lineage>
</organism>
<proteinExistence type="predicted"/>
<protein>
    <submittedName>
        <fullName evidence="1">Uncharacterized protein</fullName>
    </submittedName>
</protein>
<keyword evidence="2" id="KW-1185">Reference proteome</keyword>